<accession>A0AAJ0HVL8</accession>
<proteinExistence type="predicted"/>
<comment type="caution">
    <text evidence="1">The sequence shown here is derived from an EMBL/GenBank/DDBJ whole genome shotgun (WGS) entry which is preliminary data.</text>
</comment>
<evidence type="ECO:0000313" key="1">
    <source>
        <dbReference type="EMBL" id="KAK3363730.1"/>
    </source>
</evidence>
<dbReference type="AlphaFoldDB" id="A0AAJ0HVL8"/>
<reference evidence="1" key="2">
    <citation type="submission" date="2023-06" db="EMBL/GenBank/DDBJ databases">
        <authorList>
            <consortium name="Lawrence Berkeley National Laboratory"/>
            <person name="Haridas S."/>
            <person name="Hensen N."/>
            <person name="Bonometti L."/>
            <person name="Westerberg I."/>
            <person name="Brannstrom I.O."/>
            <person name="Guillou S."/>
            <person name="Cros-Aarteil S."/>
            <person name="Calhoun S."/>
            <person name="Kuo A."/>
            <person name="Mondo S."/>
            <person name="Pangilinan J."/>
            <person name="Riley R."/>
            <person name="Labutti K."/>
            <person name="Andreopoulos B."/>
            <person name="Lipzen A."/>
            <person name="Chen C."/>
            <person name="Yanf M."/>
            <person name="Daum C."/>
            <person name="Ng V."/>
            <person name="Clum A."/>
            <person name="Steindorff A."/>
            <person name="Ohm R."/>
            <person name="Martin F."/>
            <person name="Silar P."/>
            <person name="Natvig D."/>
            <person name="Lalanne C."/>
            <person name="Gautier V."/>
            <person name="Ament-Velasquez S.L."/>
            <person name="Kruys A."/>
            <person name="Hutchinson M.I."/>
            <person name="Powell A.J."/>
            <person name="Barry K."/>
            <person name="Miller A.N."/>
            <person name="Grigoriev I.V."/>
            <person name="Debuchy R."/>
            <person name="Gladieux P."/>
            <person name="Thoren M.H."/>
            <person name="Johannesson H."/>
        </authorList>
    </citation>
    <scope>NUCLEOTIDE SEQUENCE</scope>
    <source>
        <strain evidence="1">CBS 955.72</strain>
    </source>
</reference>
<sequence length="211" mass="22783">MSSLSASSCRSRFLGADWARSLGCNPISFVRHAVGALLAQRVAGILGGFEDARKLVIFQVPNGPLSVELKNLGLNFFVNANGLLECRELGAEVNPDQEAGTLYGFRSGLVLRAVGAGGNQQQRCILTPLGAVSWTREDFHVSVRITSADHYGRFDIDQVLGQLTCAPEPELLYTKALLHALTSFALPDGLTRRTGAEESLRTLESGRGQPW</sequence>
<keyword evidence="2" id="KW-1185">Reference proteome</keyword>
<evidence type="ECO:0000313" key="2">
    <source>
        <dbReference type="Proteomes" id="UP001275084"/>
    </source>
</evidence>
<dbReference type="EMBL" id="JAUIQD010000001">
    <property type="protein sequence ID" value="KAK3363730.1"/>
    <property type="molecule type" value="Genomic_DNA"/>
</dbReference>
<reference evidence="1" key="1">
    <citation type="journal article" date="2023" name="Mol. Phylogenet. Evol.">
        <title>Genome-scale phylogeny and comparative genomics of the fungal order Sordariales.</title>
        <authorList>
            <person name="Hensen N."/>
            <person name="Bonometti L."/>
            <person name="Westerberg I."/>
            <person name="Brannstrom I.O."/>
            <person name="Guillou S."/>
            <person name="Cros-Aarteil S."/>
            <person name="Calhoun S."/>
            <person name="Haridas S."/>
            <person name="Kuo A."/>
            <person name="Mondo S."/>
            <person name="Pangilinan J."/>
            <person name="Riley R."/>
            <person name="LaButti K."/>
            <person name="Andreopoulos B."/>
            <person name="Lipzen A."/>
            <person name="Chen C."/>
            <person name="Yan M."/>
            <person name="Daum C."/>
            <person name="Ng V."/>
            <person name="Clum A."/>
            <person name="Steindorff A."/>
            <person name="Ohm R.A."/>
            <person name="Martin F."/>
            <person name="Silar P."/>
            <person name="Natvig D.O."/>
            <person name="Lalanne C."/>
            <person name="Gautier V."/>
            <person name="Ament-Velasquez S.L."/>
            <person name="Kruys A."/>
            <person name="Hutchinson M.I."/>
            <person name="Powell A.J."/>
            <person name="Barry K."/>
            <person name="Miller A.N."/>
            <person name="Grigoriev I.V."/>
            <person name="Debuchy R."/>
            <person name="Gladieux P."/>
            <person name="Hiltunen Thoren M."/>
            <person name="Johannesson H."/>
        </authorList>
    </citation>
    <scope>NUCLEOTIDE SEQUENCE</scope>
    <source>
        <strain evidence="1">CBS 955.72</strain>
    </source>
</reference>
<protein>
    <submittedName>
        <fullName evidence="1">Uncharacterized protein</fullName>
    </submittedName>
</protein>
<name>A0AAJ0HVL8_9PEZI</name>
<organism evidence="1 2">
    <name type="scientific">Lasiosphaeria hispida</name>
    <dbReference type="NCBI Taxonomy" id="260671"/>
    <lineage>
        <taxon>Eukaryota</taxon>
        <taxon>Fungi</taxon>
        <taxon>Dikarya</taxon>
        <taxon>Ascomycota</taxon>
        <taxon>Pezizomycotina</taxon>
        <taxon>Sordariomycetes</taxon>
        <taxon>Sordariomycetidae</taxon>
        <taxon>Sordariales</taxon>
        <taxon>Lasiosphaeriaceae</taxon>
        <taxon>Lasiosphaeria</taxon>
    </lineage>
</organism>
<gene>
    <name evidence="1" type="ORF">B0T25DRAFT_627806</name>
</gene>
<dbReference type="Proteomes" id="UP001275084">
    <property type="component" value="Unassembled WGS sequence"/>
</dbReference>